<feature type="domain" description="Ubiquitin-like protease family profile" evidence="12">
    <location>
        <begin position="175"/>
        <end position="351"/>
    </location>
</feature>
<evidence type="ECO:0000256" key="4">
    <source>
        <dbReference type="ARBA" id="ARBA00022670"/>
    </source>
</evidence>
<accession>A0A833RFA0</accession>
<proteinExistence type="inferred from homology"/>
<keyword evidence="6 10" id="KW-0863">Zinc-finger</keyword>
<evidence type="ECO:0000256" key="11">
    <source>
        <dbReference type="SAM" id="MobiDB-lite"/>
    </source>
</evidence>
<dbReference type="SUPFAM" id="SSF54001">
    <property type="entry name" value="Cysteine proteinases"/>
    <property type="match status" value="1"/>
</dbReference>
<feature type="compositionally biased region" description="Polar residues" evidence="11">
    <location>
        <begin position="526"/>
        <end position="536"/>
    </location>
</feature>
<dbReference type="Pfam" id="PF02892">
    <property type="entry name" value="zf-BED"/>
    <property type="match status" value="1"/>
</dbReference>
<evidence type="ECO:0000259" key="13">
    <source>
        <dbReference type="PROSITE" id="PS50808"/>
    </source>
</evidence>
<dbReference type="AlphaFoldDB" id="A0A833RFA0"/>
<feature type="region of interest" description="Disordered" evidence="11">
    <location>
        <begin position="390"/>
        <end position="536"/>
    </location>
</feature>
<keyword evidence="8" id="KW-0788">Thiol protease</keyword>
<dbReference type="GO" id="GO:0003677">
    <property type="term" value="F:DNA binding"/>
    <property type="evidence" value="ECO:0007669"/>
    <property type="project" value="InterPro"/>
</dbReference>
<dbReference type="Pfam" id="PF02902">
    <property type="entry name" value="Peptidase_C48"/>
    <property type="match status" value="1"/>
</dbReference>
<dbReference type="GO" id="GO:0006508">
    <property type="term" value="P:proteolysis"/>
    <property type="evidence" value="ECO:0007669"/>
    <property type="project" value="UniProtKB-KW"/>
</dbReference>
<dbReference type="InterPro" id="IPR007930">
    <property type="entry name" value="DUF724"/>
</dbReference>
<feature type="compositionally biased region" description="Polar residues" evidence="11">
    <location>
        <begin position="480"/>
        <end position="497"/>
    </location>
</feature>
<dbReference type="PANTHER" id="PTHR46915">
    <property type="entry name" value="UBIQUITIN-LIKE PROTEASE 4-RELATED"/>
    <property type="match status" value="1"/>
</dbReference>
<dbReference type="Pfam" id="PF05266">
    <property type="entry name" value="DUF724"/>
    <property type="match status" value="1"/>
</dbReference>
<protein>
    <submittedName>
        <fullName evidence="14">Putative ubiquitin-like-specific protease 2A isoform X4</fullName>
    </submittedName>
</protein>
<keyword evidence="7" id="KW-0378">Hydrolase</keyword>
<dbReference type="PANTHER" id="PTHR46915:SF6">
    <property type="entry name" value="CYSTEINE PROTEINASES SUPERFAMILY PROTEIN"/>
    <property type="match status" value="1"/>
</dbReference>
<evidence type="ECO:0000256" key="2">
    <source>
        <dbReference type="ARBA" id="ARBA00022448"/>
    </source>
</evidence>
<feature type="compositionally biased region" description="Basic and acidic residues" evidence="11">
    <location>
        <begin position="465"/>
        <end position="479"/>
    </location>
</feature>
<keyword evidence="9" id="KW-0862">Zinc</keyword>
<dbReference type="Proteomes" id="UP000623129">
    <property type="component" value="Unassembled WGS sequence"/>
</dbReference>
<dbReference type="GO" id="GO:0008234">
    <property type="term" value="F:cysteine-type peptidase activity"/>
    <property type="evidence" value="ECO:0007669"/>
    <property type="project" value="UniProtKB-KW"/>
</dbReference>
<dbReference type="GO" id="GO:0008270">
    <property type="term" value="F:zinc ion binding"/>
    <property type="evidence" value="ECO:0007669"/>
    <property type="project" value="UniProtKB-KW"/>
</dbReference>
<name>A0A833RFA0_9POAL</name>
<evidence type="ECO:0000259" key="12">
    <source>
        <dbReference type="PROSITE" id="PS50600"/>
    </source>
</evidence>
<dbReference type="GO" id="GO:0016926">
    <property type="term" value="P:protein desumoylation"/>
    <property type="evidence" value="ECO:0007669"/>
    <property type="project" value="UniProtKB-ARBA"/>
</dbReference>
<dbReference type="InterPro" id="IPR003656">
    <property type="entry name" value="Znf_BED"/>
</dbReference>
<dbReference type="PROSITE" id="PS50600">
    <property type="entry name" value="ULP_PROTEASE"/>
    <property type="match status" value="1"/>
</dbReference>
<comment type="caution">
    <text evidence="14">The sequence shown here is derived from an EMBL/GenBank/DDBJ whole genome shotgun (WGS) entry which is preliminary data.</text>
</comment>
<evidence type="ECO:0000256" key="10">
    <source>
        <dbReference type="PROSITE-ProRule" id="PRU00027"/>
    </source>
</evidence>
<organism evidence="14 15">
    <name type="scientific">Carex littledalei</name>
    <dbReference type="NCBI Taxonomy" id="544730"/>
    <lineage>
        <taxon>Eukaryota</taxon>
        <taxon>Viridiplantae</taxon>
        <taxon>Streptophyta</taxon>
        <taxon>Embryophyta</taxon>
        <taxon>Tracheophyta</taxon>
        <taxon>Spermatophyta</taxon>
        <taxon>Magnoliopsida</taxon>
        <taxon>Liliopsida</taxon>
        <taxon>Poales</taxon>
        <taxon>Cyperaceae</taxon>
        <taxon>Cyperoideae</taxon>
        <taxon>Cariceae</taxon>
        <taxon>Carex</taxon>
        <taxon>Carex subgen. Euthyceras</taxon>
    </lineage>
</organism>
<evidence type="ECO:0000256" key="3">
    <source>
        <dbReference type="ARBA" id="ARBA00022604"/>
    </source>
</evidence>
<evidence type="ECO:0000256" key="8">
    <source>
        <dbReference type="ARBA" id="ARBA00022807"/>
    </source>
</evidence>
<comment type="similarity">
    <text evidence="1">Belongs to the peptidase C48 family.</text>
</comment>
<dbReference type="OrthoDB" id="687110at2759"/>
<sequence length="772" mass="88049">MMDSGMKLTFPDNSMFTIFCYFLSFLVTIPSFAAEPMQMDPLDPAWAHCDSIKGLRSTMICRYCHKKVGASGITGFKYHLAGLQGHGSACESVPENVKTQMVGLIKGGPAISRKKTKKRKKRGYVTLAFLKAHVKSKKMKEDKGSTKRSEIRSNYLTPESGPAMNFQRRITRSSKKLDTNMFESLMDAQVEIIMSLSCFCRDIWREVSEEKRRYFICFDSLWFCSYQDELRSKDELRKNKILKWIKNKRVFSKKYVFVPIVCWGHWSLLILCHLGDMNRSPCMLLLDSLVDAGPKRLENDIRRFVSDIYKISGRKQDESFIEDIPFLVPKVPQQQNGVECGTYVLYFMLRFLENCPDTISLDGYPYFLTEEWFTQEEFEKFARKLKASSLEKKRKGKEHQQSSDNADPPDEVHTSELLKNSSDSMESQVSSVPSINSAEPKAPQTETRHYVSDSTLRLTKNWGGKTKDDEDSNSERQNESQEMSNENSDNPPRCNSNRNKETDGVGPTCDEKHGDPVVGRYKTVNPGKQNSSSSVECLTESQDTSPRLASVIEEQHQQLFSQNSEPDPNISPLLKNSTVWQHIQTLEVFKQIPQQPHFRKLESYCQEVREGMAIGLMVTYSNVAMSVDKLSFDDDVAVFEQKISCLDTLEENGFNVGQLRARMKRLLQIKTLHSGNHLKRAELETQLAQKEGANATVLLELDKVGLELTDLRKKVNLLIEQRAKLAVEGDRLLNLTAGMESEIPVLRDEISNARSLRDSARENFVKLLAEPL</sequence>
<dbReference type="InterPro" id="IPR038765">
    <property type="entry name" value="Papain-like_cys_pep_sf"/>
</dbReference>
<dbReference type="Gene3D" id="3.40.395.10">
    <property type="entry name" value="Adenoviral Proteinase, Chain A"/>
    <property type="match status" value="1"/>
</dbReference>
<feature type="domain" description="BED-type" evidence="13">
    <location>
        <begin position="40"/>
        <end position="97"/>
    </location>
</feature>
<keyword evidence="2" id="KW-0813">Transport</keyword>
<evidence type="ECO:0000256" key="5">
    <source>
        <dbReference type="ARBA" id="ARBA00022723"/>
    </source>
</evidence>
<gene>
    <name evidence="14" type="ORF">FCM35_KLT18499</name>
</gene>
<reference evidence="14" key="1">
    <citation type="submission" date="2020-01" db="EMBL/GenBank/DDBJ databases">
        <title>Genome sequence of Kobresia littledalei, the first chromosome-level genome in the family Cyperaceae.</title>
        <authorList>
            <person name="Qu G."/>
        </authorList>
    </citation>
    <scope>NUCLEOTIDE SEQUENCE</scope>
    <source>
        <strain evidence="14">C.B.Clarke</strain>
        <tissue evidence="14">Leaf</tissue>
    </source>
</reference>
<evidence type="ECO:0000256" key="1">
    <source>
        <dbReference type="ARBA" id="ARBA00005234"/>
    </source>
</evidence>
<dbReference type="InterPro" id="IPR003653">
    <property type="entry name" value="Peptidase_C48_C"/>
</dbReference>
<feature type="compositionally biased region" description="Low complexity" evidence="11">
    <location>
        <begin position="421"/>
        <end position="434"/>
    </location>
</feature>
<dbReference type="PROSITE" id="PS50808">
    <property type="entry name" value="ZF_BED"/>
    <property type="match status" value="1"/>
</dbReference>
<evidence type="ECO:0000256" key="7">
    <source>
        <dbReference type="ARBA" id="ARBA00022801"/>
    </source>
</evidence>
<feature type="compositionally biased region" description="Basic and acidic residues" evidence="11">
    <location>
        <begin position="498"/>
        <end position="515"/>
    </location>
</feature>
<keyword evidence="5" id="KW-0479">Metal-binding</keyword>
<keyword evidence="3" id="KW-0341">Growth regulation</keyword>
<keyword evidence="15" id="KW-1185">Reference proteome</keyword>
<evidence type="ECO:0000313" key="15">
    <source>
        <dbReference type="Proteomes" id="UP000623129"/>
    </source>
</evidence>
<keyword evidence="4 14" id="KW-0645">Protease</keyword>
<dbReference type="EMBL" id="SWLB01000006">
    <property type="protein sequence ID" value="KAF3337912.1"/>
    <property type="molecule type" value="Genomic_DNA"/>
</dbReference>
<evidence type="ECO:0000256" key="6">
    <source>
        <dbReference type="ARBA" id="ARBA00022771"/>
    </source>
</evidence>
<evidence type="ECO:0000313" key="14">
    <source>
        <dbReference type="EMBL" id="KAF3337912.1"/>
    </source>
</evidence>
<evidence type="ECO:0000256" key="9">
    <source>
        <dbReference type="ARBA" id="ARBA00022833"/>
    </source>
</evidence>